<comment type="similarity">
    <text evidence="2 7">Belongs to the class-I pyridoxal-phosphate-dependent aminotransferase family.</text>
</comment>
<sequence>MSHTSRLSAQALAAPASGIVAVMQHAFGREGVVPLWAGEGDLSTPAFISDAAAASLAKGETFYTYQRGLPELRQALADYTQTLYGRPQSPDRFFVTGSGMQAIQIAIAALVQAGDEVVYFGPAWPNFAAASELAGARAIEVPLEPVDGAWRLDLDRLRSAVGAKTRAIFVNSPSNPTGWTASEEELRAILAIARESDTAIIADEIYSRFYYAGRRAPSFHDVMEDGDTVLFVNSFSKNWAMTGWRVGWIEAPAELDEVLANLIQYSTSGVAAFMQRAAIAALTQGESFVEEQIARAHEARDRFSRRLMATNRVSLTPPAGAFYAFFSIDGVTDTRAAAFRIVDEAGVGLAPGTAFGPAGPQFLRACFHRRLDEVDLAADRIAEWIVRNT</sequence>
<evidence type="ECO:0000256" key="1">
    <source>
        <dbReference type="ARBA" id="ARBA00001933"/>
    </source>
</evidence>
<dbReference type="AlphaFoldDB" id="A0A371X0G7"/>
<dbReference type="EC" id="2.6.1.-" evidence="7"/>
<dbReference type="NCBIfam" id="NF004770">
    <property type="entry name" value="PRK06108.1"/>
    <property type="match status" value="1"/>
</dbReference>
<gene>
    <name evidence="9" type="ORF">DYI37_12140</name>
</gene>
<keyword evidence="4 7" id="KW-0808">Transferase</keyword>
<dbReference type="PANTHER" id="PTHR46383">
    <property type="entry name" value="ASPARTATE AMINOTRANSFERASE"/>
    <property type="match status" value="1"/>
</dbReference>
<comment type="cofactor">
    <cofactor evidence="1 7">
        <name>pyridoxal 5'-phosphate</name>
        <dbReference type="ChEBI" id="CHEBI:597326"/>
    </cofactor>
</comment>
<comment type="catalytic activity">
    <reaction evidence="6">
        <text>L-aspartate + 2-oxoglutarate = oxaloacetate + L-glutamate</text>
        <dbReference type="Rhea" id="RHEA:21824"/>
        <dbReference type="ChEBI" id="CHEBI:16452"/>
        <dbReference type="ChEBI" id="CHEBI:16810"/>
        <dbReference type="ChEBI" id="CHEBI:29985"/>
        <dbReference type="ChEBI" id="CHEBI:29991"/>
        <dbReference type="EC" id="2.6.1.1"/>
    </reaction>
</comment>
<name>A0A371X0G7_9HYPH</name>
<dbReference type="PROSITE" id="PS00105">
    <property type="entry name" value="AA_TRANSFER_CLASS_1"/>
    <property type="match status" value="1"/>
</dbReference>
<dbReference type="Gene3D" id="3.90.1150.10">
    <property type="entry name" value="Aspartate Aminotransferase, domain 1"/>
    <property type="match status" value="1"/>
</dbReference>
<protein>
    <recommendedName>
        <fullName evidence="7">Aminotransferase</fullName>
        <ecNumber evidence="7">2.6.1.-</ecNumber>
    </recommendedName>
</protein>
<feature type="domain" description="Aminotransferase class I/classII large" evidence="8">
    <location>
        <begin position="41"/>
        <end position="381"/>
    </location>
</feature>
<dbReference type="Pfam" id="PF00155">
    <property type="entry name" value="Aminotran_1_2"/>
    <property type="match status" value="1"/>
</dbReference>
<evidence type="ECO:0000313" key="10">
    <source>
        <dbReference type="Proteomes" id="UP000264310"/>
    </source>
</evidence>
<keyword evidence="10" id="KW-1185">Reference proteome</keyword>
<keyword evidence="5" id="KW-0663">Pyridoxal phosphate</keyword>
<dbReference type="InterPro" id="IPR004839">
    <property type="entry name" value="Aminotransferase_I/II_large"/>
</dbReference>
<evidence type="ECO:0000256" key="7">
    <source>
        <dbReference type="RuleBase" id="RU000481"/>
    </source>
</evidence>
<evidence type="ECO:0000256" key="6">
    <source>
        <dbReference type="ARBA" id="ARBA00049185"/>
    </source>
</evidence>
<proteinExistence type="inferred from homology"/>
<organism evidence="9 10">
    <name type="scientific">Fulvimarina endophytica</name>
    <dbReference type="NCBI Taxonomy" id="2293836"/>
    <lineage>
        <taxon>Bacteria</taxon>
        <taxon>Pseudomonadati</taxon>
        <taxon>Pseudomonadota</taxon>
        <taxon>Alphaproteobacteria</taxon>
        <taxon>Hyphomicrobiales</taxon>
        <taxon>Aurantimonadaceae</taxon>
        <taxon>Fulvimarina</taxon>
    </lineage>
</organism>
<dbReference type="GO" id="GO:0006520">
    <property type="term" value="P:amino acid metabolic process"/>
    <property type="evidence" value="ECO:0007669"/>
    <property type="project" value="InterPro"/>
</dbReference>
<dbReference type="RefSeq" id="WP_116683536.1">
    <property type="nucleotide sequence ID" value="NZ_QURL01000005.1"/>
</dbReference>
<accession>A0A371X0G7</accession>
<dbReference type="InterPro" id="IPR015421">
    <property type="entry name" value="PyrdxlP-dep_Trfase_major"/>
</dbReference>
<dbReference type="EMBL" id="QURL01000005">
    <property type="protein sequence ID" value="RFC62721.1"/>
    <property type="molecule type" value="Genomic_DNA"/>
</dbReference>
<evidence type="ECO:0000256" key="2">
    <source>
        <dbReference type="ARBA" id="ARBA00007441"/>
    </source>
</evidence>
<dbReference type="InterPro" id="IPR015424">
    <property type="entry name" value="PyrdxlP-dep_Trfase"/>
</dbReference>
<evidence type="ECO:0000256" key="3">
    <source>
        <dbReference type="ARBA" id="ARBA00022576"/>
    </source>
</evidence>
<evidence type="ECO:0000256" key="4">
    <source>
        <dbReference type="ARBA" id="ARBA00022679"/>
    </source>
</evidence>
<dbReference type="OrthoDB" id="7973357at2"/>
<evidence type="ECO:0000256" key="5">
    <source>
        <dbReference type="ARBA" id="ARBA00022898"/>
    </source>
</evidence>
<dbReference type="GO" id="GO:0030170">
    <property type="term" value="F:pyridoxal phosphate binding"/>
    <property type="evidence" value="ECO:0007669"/>
    <property type="project" value="InterPro"/>
</dbReference>
<dbReference type="Gene3D" id="3.40.640.10">
    <property type="entry name" value="Type I PLP-dependent aspartate aminotransferase-like (Major domain)"/>
    <property type="match status" value="1"/>
</dbReference>
<dbReference type="InterPro" id="IPR004838">
    <property type="entry name" value="NHTrfase_class1_PyrdxlP-BS"/>
</dbReference>
<evidence type="ECO:0000313" key="9">
    <source>
        <dbReference type="EMBL" id="RFC62721.1"/>
    </source>
</evidence>
<dbReference type="CDD" id="cd00609">
    <property type="entry name" value="AAT_like"/>
    <property type="match status" value="1"/>
</dbReference>
<evidence type="ECO:0000259" key="8">
    <source>
        <dbReference type="Pfam" id="PF00155"/>
    </source>
</evidence>
<dbReference type="Proteomes" id="UP000264310">
    <property type="component" value="Unassembled WGS sequence"/>
</dbReference>
<dbReference type="InterPro" id="IPR015422">
    <property type="entry name" value="PyrdxlP-dep_Trfase_small"/>
</dbReference>
<dbReference type="SUPFAM" id="SSF53383">
    <property type="entry name" value="PLP-dependent transferases"/>
    <property type="match status" value="1"/>
</dbReference>
<reference evidence="9 10" key="1">
    <citation type="submission" date="2018-08" db="EMBL/GenBank/DDBJ databases">
        <title>Fulvimarina sp. 85, whole genome shotgun sequence.</title>
        <authorList>
            <person name="Tuo L."/>
        </authorList>
    </citation>
    <scope>NUCLEOTIDE SEQUENCE [LARGE SCALE GENOMIC DNA]</scope>
    <source>
        <strain evidence="9 10">85</strain>
    </source>
</reference>
<dbReference type="GO" id="GO:0004069">
    <property type="term" value="F:L-aspartate:2-oxoglutarate aminotransferase activity"/>
    <property type="evidence" value="ECO:0007669"/>
    <property type="project" value="UniProtKB-EC"/>
</dbReference>
<keyword evidence="3 7" id="KW-0032">Aminotransferase</keyword>
<dbReference type="InterPro" id="IPR050596">
    <property type="entry name" value="AspAT/PAT-like"/>
</dbReference>
<comment type="caution">
    <text evidence="9">The sequence shown here is derived from an EMBL/GenBank/DDBJ whole genome shotgun (WGS) entry which is preliminary data.</text>
</comment>